<dbReference type="PATRIC" id="fig|1618356.3.peg.447"/>
<organism evidence="1 2">
    <name type="scientific">Candidatus Amesbacteria bacterium GW2011_GWA2_42_12</name>
    <dbReference type="NCBI Taxonomy" id="1618356"/>
    <lineage>
        <taxon>Bacteria</taxon>
        <taxon>Candidatus Amesiibacteriota</taxon>
    </lineage>
</organism>
<dbReference type="PANTHER" id="PTHR38471">
    <property type="entry name" value="FOUR HELIX BUNDLE PROTEIN"/>
    <property type="match status" value="1"/>
</dbReference>
<dbReference type="AlphaFoldDB" id="A0A0G1B4F4"/>
<keyword evidence="1" id="KW-0687">Ribonucleoprotein</keyword>
<dbReference type="NCBIfam" id="TIGR02436">
    <property type="entry name" value="four helix bundle protein"/>
    <property type="match status" value="1"/>
</dbReference>
<proteinExistence type="predicted"/>
<dbReference type="Pfam" id="PF05635">
    <property type="entry name" value="23S_rRNA_IVP"/>
    <property type="match status" value="1"/>
</dbReference>
<dbReference type="GO" id="GO:0005840">
    <property type="term" value="C:ribosome"/>
    <property type="evidence" value="ECO:0007669"/>
    <property type="project" value="UniProtKB-KW"/>
</dbReference>
<dbReference type="InterPro" id="IPR036583">
    <property type="entry name" value="23S_rRNA_IVS_sf"/>
</dbReference>
<dbReference type="SUPFAM" id="SSF158446">
    <property type="entry name" value="IVS-encoded protein-like"/>
    <property type="match status" value="1"/>
</dbReference>
<sequence>MYAKSYQELIVWQKSVQLAKGVYLLTKKFPSNEAYGLTSQIRRAVVSIPANIAEGYGRKTQKDYQQFLSIAYGSALELETHLIISVEVGLCSLIETTDLRSLLTEILKMLNAMTRSLS</sequence>
<keyword evidence="1" id="KW-0689">Ribosomal protein</keyword>
<name>A0A0G1B4F4_9BACT</name>
<accession>A0A0G1B4F4</accession>
<dbReference type="NCBIfam" id="NF008911">
    <property type="entry name" value="PRK12275.1-2"/>
    <property type="match status" value="1"/>
</dbReference>
<dbReference type="CDD" id="cd16377">
    <property type="entry name" value="23S_rRNA_IVP_like"/>
    <property type="match status" value="1"/>
</dbReference>
<comment type="caution">
    <text evidence="1">The sequence shown here is derived from an EMBL/GenBank/DDBJ whole genome shotgun (WGS) entry which is preliminary data.</text>
</comment>
<dbReference type="Proteomes" id="UP000034160">
    <property type="component" value="Unassembled WGS sequence"/>
</dbReference>
<dbReference type="Gene3D" id="1.20.1440.60">
    <property type="entry name" value="23S rRNA-intervening sequence"/>
    <property type="match status" value="1"/>
</dbReference>
<dbReference type="InterPro" id="IPR012657">
    <property type="entry name" value="23S_rRNA-intervening_sequence"/>
</dbReference>
<evidence type="ECO:0000313" key="1">
    <source>
        <dbReference type="EMBL" id="KKS32428.1"/>
    </source>
</evidence>
<evidence type="ECO:0000313" key="2">
    <source>
        <dbReference type="Proteomes" id="UP000034160"/>
    </source>
</evidence>
<gene>
    <name evidence="1" type="ORF">UU93_C0007G0033</name>
</gene>
<reference evidence="1 2" key="1">
    <citation type="journal article" date="2015" name="Nature">
        <title>rRNA introns, odd ribosomes, and small enigmatic genomes across a large radiation of phyla.</title>
        <authorList>
            <person name="Brown C.T."/>
            <person name="Hug L.A."/>
            <person name="Thomas B.C."/>
            <person name="Sharon I."/>
            <person name="Castelle C.J."/>
            <person name="Singh A."/>
            <person name="Wilkins M.J."/>
            <person name="Williams K.H."/>
            <person name="Banfield J.F."/>
        </authorList>
    </citation>
    <scope>NUCLEOTIDE SEQUENCE [LARGE SCALE GENOMIC DNA]</scope>
</reference>
<protein>
    <submittedName>
        <fullName evidence="1">S23 ribosomal protein</fullName>
    </submittedName>
</protein>
<dbReference type="EMBL" id="LCCN01000007">
    <property type="protein sequence ID" value="KKS32428.1"/>
    <property type="molecule type" value="Genomic_DNA"/>
</dbReference>
<dbReference type="PANTHER" id="PTHR38471:SF2">
    <property type="entry name" value="FOUR HELIX BUNDLE PROTEIN"/>
    <property type="match status" value="1"/>
</dbReference>